<proteinExistence type="inferred from homology"/>
<keyword evidence="5 8" id="KW-1133">Transmembrane helix</keyword>
<dbReference type="InterPro" id="IPR002524">
    <property type="entry name" value="Cation_efflux"/>
</dbReference>
<evidence type="ECO:0000256" key="4">
    <source>
        <dbReference type="ARBA" id="ARBA00022692"/>
    </source>
</evidence>
<dbReference type="InterPro" id="IPR027469">
    <property type="entry name" value="Cation_efflux_TMD_sf"/>
</dbReference>
<sequence>MGHGHGHGLPADQAASASGRYIGKLWISLGLGATFLVVELVVGLTTASLALISDAAHMFTDVLGVGMALAAVLLARRATRDKAQTFGMYRAEVLAALANAVLLFAVAAYVIYEAVARFANPPEVPGLPVVLTAVVGLVTNSVAFLMLRTGAKESLNIRGAYLEVLSDLIGSCGVLLSGLITLLTGWRYADPIIAVAIGLFVLPRTWGLARRALRILFQHAPERVDVEQLRVDLTAVDGVSEVHDVHVWTLTSGMEVASAHLAVKDGAEPGNVLLQAQKLLADTYHLEHATLQVEPGGATPRCRELSW</sequence>
<evidence type="ECO:0000256" key="7">
    <source>
        <dbReference type="ARBA" id="ARBA00023136"/>
    </source>
</evidence>
<dbReference type="InterPro" id="IPR027470">
    <property type="entry name" value="Cation_efflux_CTD"/>
</dbReference>
<dbReference type="InterPro" id="IPR036837">
    <property type="entry name" value="Cation_efflux_CTD_sf"/>
</dbReference>
<keyword evidence="4 8" id="KW-0812">Transmembrane</keyword>
<dbReference type="EMBL" id="JACJID010000002">
    <property type="protein sequence ID" value="MBA8926273.1"/>
    <property type="molecule type" value="Genomic_DNA"/>
</dbReference>
<evidence type="ECO:0000259" key="9">
    <source>
        <dbReference type="Pfam" id="PF01545"/>
    </source>
</evidence>
<dbReference type="NCBIfam" id="TIGR01297">
    <property type="entry name" value="CDF"/>
    <property type="match status" value="1"/>
</dbReference>
<comment type="caution">
    <text evidence="11">The sequence shown here is derived from an EMBL/GenBank/DDBJ whole genome shotgun (WGS) entry which is preliminary data.</text>
</comment>
<dbReference type="Pfam" id="PF16916">
    <property type="entry name" value="ZT_dimer"/>
    <property type="match status" value="1"/>
</dbReference>
<dbReference type="Pfam" id="PF01545">
    <property type="entry name" value="Cation_efflux"/>
    <property type="match status" value="1"/>
</dbReference>
<evidence type="ECO:0000256" key="3">
    <source>
        <dbReference type="ARBA" id="ARBA00022448"/>
    </source>
</evidence>
<keyword evidence="3" id="KW-0813">Transport</keyword>
<keyword evidence="12" id="KW-1185">Reference proteome</keyword>
<feature type="transmembrane region" description="Helical" evidence="8">
    <location>
        <begin position="25"/>
        <end position="52"/>
    </location>
</feature>
<evidence type="ECO:0000256" key="2">
    <source>
        <dbReference type="ARBA" id="ARBA00008873"/>
    </source>
</evidence>
<evidence type="ECO:0000313" key="11">
    <source>
        <dbReference type="EMBL" id="MBA8926273.1"/>
    </source>
</evidence>
<dbReference type="PANTHER" id="PTHR11562:SF17">
    <property type="entry name" value="RE54080P-RELATED"/>
    <property type="match status" value="1"/>
</dbReference>
<feature type="domain" description="Cation efflux protein transmembrane" evidence="9">
    <location>
        <begin position="25"/>
        <end position="216"/>
    </location>
</feature>
<dbReference type="PANTHER" id="PTHR11562">
    <property type="entry name" value="CATION EFFLUX PROTEIN/ ZINC TRANSPORTER"/>
    <property type="match status" value="1"/>
</dbReference>
<feature type="domain" description="Cation efflux protein cytoplasmic" evidence="10">
    <location>
        <begin position="221"/>
        <end position="295"/>
    </location>
</feature>
<accession>A0ABR6BH99</accession>
<comment type="subcellular location">
    <subcellularLocation>
        <location evidence="1">Membrane</location>
        <topology evidence="1">Multi-pass membrane protein</topology>
    </subcellularLocation>
</comment>
<keyword evidence="7 8" id="KW-0472">Membrane</keyword>
<evidence type="ECO:0000313" key="12">
    <source>
        <dbReference type="Proteomes" id="UP000517916"/>
    </source>
</evidence>
<evidence type="ECO:0000256" key="6">
    <source>
        <dbReference type="ARBA" id="ARBA00023065"/>
    </source>
</evidence>
<name>A0ABR6BH99_9PSEU</name>
<organism evidence="11 12">
    <name type="scientific">Kutzneria viridogrisea</name>
    <dbReference type="NCBI Taxonomy" id="47990"/>
    <lineage>
        <taxon>Bacteria</taxon>
        <taxon>Bacillati</taxon>
        <taxon>Actinomycetota</taxon>
        <taxon>Actinomycetes</taxon>
        <taxon>Pseudonocardiales</taxon>
        <taxon>Pseudonocardiaceae</taxon>
        <taxon>Kutzneria</taxon>
    </lineage>
</organism>
<keyword evidence="6" id="KW-0406">Ion transport</keyword>
<protein>
    <submittedName>
        <fullName evidence="11">Cobalt-zinc-cadmium efflux system protein</fullName>
    </submittedName>
</protein>
<feature type="transmembrane region" description="Helical" evidence="8">
    <location>
        <begin position="192"/>
        <end position="209"/>
    </location>
</feature>
<dbReference type="SUPFAM" id="SSF160240">
    <property type="entry name" value="Cation efflux protein cytoplasmic domain-like"/>
    <property type="match status" value="1"/>
</dbReference>
<dbReference type="Gene3D" id="1.20.1510.10">
    <property type="entry name" value="Cation efflux protein transmembrane domain"/>
    <property type="match status" value="1"/>
</dbReference>
<evidence type="ECO:0000256" key="5">
    <source>
        <dbReference type="ARBA" id="ARBA00022989"/>
    </source>
</evidence>
<feature type="transmembrane region" description="Helical" evidence="8">
    <location>
        <begin position="168"/>
        <end position="186"/>
    </location>
</feature>
<dbReference type="Proteomes" id="UP000517916">
    <property type="component" value="Unassembled WGS sequence"/>
</dbReference>
<gene>
    <name evidence="11" type="ORF">BC739_003472</name>
</gene>
<evidence type="ECO:0000256" key="1">
    <source>
        <dbReference type="ARBA" id="ARBA00004141"/>
    </source>
</evidence>
<dbReference type="SUPFAM" id="SSF161111">
    <property type="entry name" value="Cation efflux protein transmembrane domain-like"/>
    <property type="match status" value="1"/>
</dbReference>
<dbReference type="RefSeq" id="WP_025360826.1">
    <property type="nucleotide sequence ID" value="NZ_BAAABQ010000009.1"/>
</dbReference>
<reference evidence="11 12" key="1">
    <citation type="submission" date="2020-08" db="EMBL/GenBank/DDBJ databases">
        <title>Genomic Encyclopedia of Archaeal and Bacterial Type Strains, Phase II (KMG-II): from individual species to whole genera.</title>
        <authorList>
            <person name="Goeker M."/>
        </authorList>
    </citation>
    <scope>NUCLEOTIDE SEQUENCE [LARGE SCALE GENOMIC DNA]</scope>
    <source>
        <strain evidence="11 12">DSM 43850</strain>
    </source>
</reference>
<evidence type="ECO:0000259" key="10">
    <source>
        <dbReference type="Pfam" id="PF16916"/>
    </source>
</evidence>
<evidence type="ECO:0000256" key="8">
    <source>
        <dbReference type="SAM" id="Phobius"/>
    </source>
</evidence>
<dbReference type="InterPro" id="IPR050681">
    <property type="entry name" value="CDF/SLC30A"/>
</dbReference>
<feature type="transmembrane region" description="Helical" evidence="8">
    <location>
        <begin position="87"/>
        <end position="112"/>
    </location>
</feature>
<feature type="transmembrane region" description="Helical" evidence="8">
    <location>
        <begin position="124"/>
        <end position="147"/>
    </location>
</feature>
<dbReference type="InterPro" id="IPR058533">
    <property type="entry name" value="Cation_efflux_TM"/>
</dbReference>
<feature type="transmembrane region" description="Helical" evidence="8">
    <location>
        <begin position="58"/>
        <end position="75"/>
    </location>
</feature>
<comment type="similarity">
    <text evidence="2">Belongs to the cation diffusion facilitator (CDF) transporter (TC 2.A.4) family. SLC30A subfamily.</text>
</comment>